<dbReference type="GO" id="GO:0003942">
    <property type="term" value="F:N-acetyl-gamma-glutamyl-phosphate reductase activity"/>
    <property type="evidence" value="ECO:0007669"/>
    <property type="project" value="UniProtKB-EC"/>
</dbReference>
<dbReference type="PANTHER" id="PTHR32338">
    <property type="entry name" value="N-ACETYL-GAMMA-GLUTAMYL-PHOSPHATE REDUCTASE, CHLOROPLASTIC-RELATED-RELATED"/>
    <property type="match status" value="1"/>
</dbReference>
<dbReference type="InterPro" id="IPR023013">
    <property type="entry name" value="AGPR_AS"/>
</dbReference>
<keyword evidence="4 5" id="KW-0560">Oxidoreductase</keyword>
<dbReference type="SMART" id="SM00859">
    <property type="entry name" value="Semialdhyde_dh"/>
    <property type="match status" value="1"/>
</dbReference>
<dbReference type="InterPro" id="IPR050085">
    <property type="entry name" value="AGPR"/>
</dbReference>
<name>A0ABS2NXA9_9BACI</name>
<comment type="catalytic activity">
    <reaction evidence="5">
        <text>N-acetyl-L-glutamate 5-semialdehyde + phosphate + NADP(+) = N-acetyl-L-glutamyl 5-phosphate + NADPH + H(+)</text>
        <dbReference type="Rhea" id="RHEA:21588"/>
        <dbReference type="ChEBI" id="CHEBI:15378"/>
        <dbReference type="ChEBI" id="CHEBI:29123"/>
        <dbReference type="ChEBI" id="CHEBI:43474"/>
        <dbReference type="ChEBI" id="CHEBI:57783"/>
        <dbReference type="ChEBI" id="CHEBI:57936"/>
        <dbReference type="ChEBI" id="CHEBI:58349"/>
        <dbReference type="EC" id="1.2.1.38"/>
    </reaction>
</comment>
<accession>A0ABS2NXA9</accession>
<dbReference type="Gene3D" id="3.40.50.720">
    <property type="entry name" value="NAD(P)-binding Rossmann-like Domain"/>
    <property type="match status" value="1"/>
</dbReference>
<dbReference type="InterPro" id="IPR000706">
    <property type="entry name" value="AGPR_type-1"/>
</dbReference>
<comment type="similarity">
    <text evidence="5">Belongs to the NAGSA dehydrogenase family. Type 1 subfamily.</text>
</comment>
<dbReference type="CDD" id="cd17895">
    <property type="entry name" value="AGPR_1_N"/>
    <property type="match status" value="1"/>
</dbReference>
<organism evidence="8 9">
    <name type="scientific">Sutcliffiella tianshenii</name>
    <dbReference type="NCBI Taxonomy" id="1463404"/>
    <lineage>
        <taxon>Bacteria</taxon>
        <taxon>Bacillati</taxon>
        <taxon>Bacillota</taxon>
        <taxon>Bacilli</taxon>
        <taxon>Bacillales</taxon>
        <taxon>Bacillaceae</taxon>
        <taxon>Sutcliffiella</taxon>
    </lineage>
</organism>
<dbReference type="HAMAP" id="MF_00150">
    <property type="entry name" value="ArgC_type1"/>
    <property type="match status" value="1"/>
</dbReference>
<dbReference type="Pfam" id="PF01118">
    <property type="entry name" value="Semialdhyde_dh"/>
    <property type="match status" value="1"/>
</dbReference>
<feature type="domain" description="Semialdehyde dehydrogenase NAD-binding" evidence="7">
    <location>
        <begin position="2"/>
        <end position="141"/>
    </location>
</feature>
<keyword evidence="1 5" id="KW-0055">Arginine biosynthesis</keyword>
<gene>
    <name evidence="5" type="primary">argC</name>
    <name evidence="8" type="ORF">JOC95_001116</name>
</gene>
<comment type="subcellular location">
    <subcellularLocation>
        <location evidence="5">Cytoplasm</location>
    </subcellularLocation>
</comment>
<evidence type="ECO:0000256" key="1">
    <source>
        <dbReference type="ARBA" id="ARBA00022571"/>
    </source>
</evidence>
<proteinExistence type="inferred from homology"/>
<dbReference type="Pfam" id="PF22698">
    <property type="entry name" value="Semialdhyde_dhC_1"/>
    <property type="match status" value="1"/>
</dbReference>
<evidence type="ECO:0000256" key="6">
    <source>
        <dbReference type="PROSITE-ProRule" id="PRU10010"/>
    </source>
</evidence>
<dbReference type="SUPFAM" id="SSF55347">
    <property type="entry name" value="Glyceraldehyde-3-phosphate dehydrogenase-like, C-terminal domain"/>
    <property type="match status" value="1"/>
</dbReference>
<evidence type="ECO:0000313" key="8">
    <source>
        <dbReference type="EMBL" id="MBM7619267.1"/>
    </source>
</evidence>
<dbReference type="InterPro" id="IPR000534">
    <property type="entry name" value="Semialdehyde_DH_NAD-bd"/>
</dbReference>
<comment type="caution">
    <text evidence="8">The sequence shown here is derived from an EMBL/GenBank/DDBJ whole genome shotgun (WGS) entry which is preliminary data.</text>
</comment>
<feature type="active site" evidence="5 6">
    <location>
        <position position="149"/>
    </location>
</feature>
<dbReference type="InterPro" id="IPR036291">
    <property type="entry name" value="NAD(P)-bd_dom_sf"/>
</dbReference>
<comment type="function">
    <text evidence="5">Catalyzes the NADPH-dependent reduction of N-acetyl-5-glutamyl phosphate to yield N-acetyl-L-glutamate 5-semialdehyde.</text>
</comment>
<protein>
    <recommendedName>
        <fullName evidence="5">N-acetyl-gamma-glutamyl-phosphate reductase</fullName>
        <shortName evidence="5">AGPR</shortName>
        <ecNumber evidence="5">1.2.1.38</ecNumber>
    </recommendedName>
    <alternativeName>
        <fullName evidence="5">N-acetyl-glutamate semialdehyde dehydrogenase</fullName>
        <shortName evidence="5">NAGSA dehydrogenase</shortName>
    </alternativeName>
</protein>
<keyword evidence="5" id="KW-0963">Cytoplasm</keyword>
<dbReference type="EMBL" id="JAFBED010000002">
    <property type="protein sequence ID" value="MBM7619267.1"/>
    <property type="molecule type" value="Genomic_DNA"/>
</dbReference>
<dbReference type="Proteomes" id="UP000737402">
    <property type="component" value="Unassembled WGS sequence"/>
</dbReference>
<dbReference type="PROSITE" id="PS01224">
    <property type="entry name" value="ARGC"/>
    <property type="match status" value="1"/>
</dbReference>
<comment type="pathway">
    <text evidence="5">Amino-acid biosynthesis; L-arginine biosynthesis; N(2)-acetyl-L-ornithine from L-glutamate: step 3/4.</text>
</comment>
<evidence type="ECO:0000259" key="7">
    <source>
        <dbReference type="SMART" id="SM00859"/>
    </source>
</evidence>
<dbReference type="CDD" id="cd23934">
    <property type="entry name" value="AGPR_1_C"/>
    <property type="match status" value="1"/>
</dbReference>
<dbReference type="Gene3D" id="3.30.360.10">
    <property type="entry name" value="Dihydrodipicolinate Reductase, domain 2"/>
    <property type="match status" value="1"/>
</dbReference>
<dbReference type="PANTHER" id="PTHR32338:SF10">
    <property type="entry name" value="N-ACETYL-GAMMA-GLUTAMYL-PHOSPHATE REDUCTASE, CHLOROPLASTIC-RELATED"/>
    <property type="match status" value="1"/>
</dbReference>
<dbReference type="NCBIfam" id="TIGR01850">
    <property type="entry name" value="argC"/>
    <property type="match status" value="1"/>
</dbReference>
<evidence type="ECO:0000256" key="5">
    <source>
        <dbReference type="HAMAP-Rule" id="MF_00150"/>
    </source>
</evidence>
<dbReference type="InterPro" id="IPR058924">
    <property type="entry name" value="AGPR_dimerisation_dom"/>
</dbReference>
<keyword evidence="3 5" id="KW-0521">NADP</keyword>
<dbReference type="RefSeq" id="WP_204414698.1">
    <property type="nucleotide sequence ID" value="NZ_JAFBED010000002.1"/>
</dbReference>
<reference evidence="8 9" key="1">
    <citation type="submission" date="2021-01" db="EMBL/GenBank/DDBJ databases">
        <title>Genomic Encyclopedia of Type Strains, Phase IV (KMG-IV): sequencing the most valuable type-strain genomes for metagenomic binning, comparative biology and taxonomic classification.</title>
        <authorList>
            <person name="Goeker M."/>
        </authorList>
    </citation>
    <scope>NUCLEOTIDE SEQUENCE [LARGE SCALE GENOMIC DNA]</scope>
    <source>
        <strain evidence="8 9">DSM 25879</strain>
    </source>
</reference>
<sequence>MNVGIIGANGYSGVELIRLLHQHPFVQLKYLASHSSSGKLISEQYPHLQGIIEDRIGELDINEAASKIELMFFATPSGVSKDLIPAFLEKGITCIDLSGDFRLKDGTIYEKWYKNAKASDENLQNATYGLPEIFREEIIGSTLIANPGCYPTATLLGLAPALNNGLISGENIVIDGKSGVSGAGRKASLGTHYGEINENMKAYKLGSHQHIPEIEQIISHLSGTDHPITFSTHLVPMTRGILCTIYADLKIDTTTGELLTQYEEYYQNNFFVRIRPLDVWPATKEVLGSNYCDIGLKVEERTNKLIIVSVIDNVVKGAAGQAVQNMNLLNGWAEETGLTFSPVYP</sequence>
<keyword evidence="2 5" id="KW-0028">Amino-acid biosynthesis</keyword>
<dbReference type="SUPFAM" id="SSF51735">
    <property type="entry name" value="NAD(P)-binding Rossmann-fold domains"/>
    <property type="match status" value="1"/>
</dbReference>
<evidence type="ECO:0000256" key="3">
    <source>
        <dbReference type="ARBA" id="ARBA00022857"/>
    </source>
</evidence>
<evidence type="ECO:0000256" key="4">
    <source>
        <dbReference type="ARBA" id="ARBA00023002"/>
    </source>
</evidence>
<evidence type="ECO:0000256" key="2">
    <source>
        <dbReference type="ARBA" id="ARBA00022605"/>
    </source>
</evidence>
<evidence type="ECO:0000313" key="9">
    <source>
        <dbReference type="Proteomes" id="UP000737402"/>
    </source>
</evidence>
<keyword evidence="9" id="KW-1185">Reference proteome</keyword>
<dbReference type="EC" id="1.2.1.38" evidence="5"/>